<evidence type="ECO:0000313" key="13">
    <source>
        <dbReference type="Proteomes" id="UP000440732"/>
    </source>
</evidence>
<dbReference type="AlphaFoldDB" id="A0A6A3XSB4"/>
<dbReference type="EMBL" id="QXGD01000761">
    <property type="protein sequence ID" value="KAE9225612.1"/>
    <property type="molecule type" value="Genomic_DNA"/>
</dbReference>
<dbReference type="Proteomes" id="UP000441208">
    <property type="component" value="Unassembled WGS sequence"/>
</dbReference>
<evidence type="ECO:0000313" key="10">
    <source>
        <dbReference type="Proteomes" id="UP000433483"/>
    </source>
</evidence>
<evidence type="ECO:0000313" key="15">
    <source>
        <dbReference type="Proteomes" id="UP000460718"/>
    </source>
</evidence>
<proteinExistence type="predicted"/>
<keyword evidence="10" id="KW-1185">Reference proteome</keyword>
<dbReference type="EMBL" id="QXGF01000762">
    <property type="protein sequence ID" value="KAE8935921.1"/>
    <property type="molecule type" value="Genomic_DNA"/>
</dbReference>
<evidence type="ECO:0000313" key="14">
    <source>
        <dbReference type="Proteomes" id="UP000441208"/>
    </source>
</evidence>
<sequence length="50" mass="5498">MKNCTFVLLALDARISWLCLCPCPHMPLSSRANSNATVRGSTKRDGFVDT</sequence>
<evidence type="ECO:0000313" key="8">
    <source>
        <dbReference type="EMBL" id="KAE9306046.1"/>
    </source>
</evidence>
<evidence type="ECO:0000313" key="7">
    <source>
        <dbReference type="EMBL" id="KAE9225612.1"/>
    </source>
</evidence>
<dbReference type="EMBL" id="QXGA01000666">
    <property type="protein sequence ID" value="KAE9142833.1"/>
    <property type="molecule type" value="Genomic_DNA"/>
</dbReference>
<evidence type="ECO:0000313" key="9">
    <source>
        <dbReference type="Proteomes" id="UP000429523"/>
    </source>
</evidence>
<evidence type="ECO:0000313" key="2">
    <source>
        <dbReference type="EMBL" id="KAE8935921.1"/>
    </source>
</evidence>
<dbReference type="Proteomes" id="UP000433483">
    <property type="component" value="Unassembled WGS sequence"/>
</dbReference>
<dbReference type="Proteomes" id="UP000437068">
    <property type="component" value="Unassembled WGS sequence"/>
</dbReference>
<evidence type="ECO:0000313" key="3">
    <source>
        <dbReference type="EMBL" id="KAE8988587.1"/>
    </source>
</evidence>
<dbReference type="Proteomes" id="UP000460718">
    <property type="component" value="Unassembled WGS sequence"/>
</dbReference>
<name>A0A6A3XSB4_9STRA</name>
<evidence type="ECO:0000313" key="6">
    <source>
        <dbReference type="EMBL" id="KAE9206599.1"/>
    </source>
</evidence>
<dbReference type="EMBL" id="QXFW01001588">
    <property type="protein sequence ID" value="KAE8988587.1"/>
    <property type="molecule type" value="Genomic_DNA"/>
</dbReference>
<dbReference type="Proteomes" id="UP000440367">
    <property type="component" value="Unassembled WGS sequence"/>
</dbReference>
<reference evidence="9 10" key="1">
    <citation type="submission" date="2018-08" db="EMBL/GenBank/DDBJ databases">
        <title>Genomic investigation of the strawberry pathogen Phytophthora fragariae indicates pathogenicity is determined by transcriptional variation in three key races.</title>
        <authorList>
            <person name="Adams T.M."/>
            <person name="Armitage A.D."/>
            <person name="Sobczyk M.K."/>
            <person name="Bates H.J."/>
            <person name="Dunwell J.M."/>
            <person name="Nellist C.F."/>
            <person name="Harrison R.J."/>
        </authorList>
    </citation>
    <scope>NUCLEOTIDE SEQUENCE [LARGE SCALE GENOMIC DNA]</scope>
    <source>
        <strain evidence="8 11">A4</strain>
        <strain evidence="7 12">BC-1</strain>
        <strain evidence="6 10">NOV-27</strain>
        <strain evidence="5 13">NOV-5</strain>
        <strain evidence="4 14">NOV-71</strain>
        <strain evidence="2 9">NOV-9</strain>
        <strain evidence="3 15">SCRP245</strain>
    </source>
</reference>
<organism evidence="6 10">
    <name type="scientific">Phytophthora fragariae</name>
    <dbReference type="NCBI Taxonomy" id="53985"/>
    <lineage>
        <taxon>Eukaryota</taxon>
        <taxon>Sar</taxon>
        <taxon>Stramenopiles</taxon>
        <taxon>Oomycota</taxon>
        <taxon>Peronosporomycetes</taxon>
        <taxon>Peronosporales</taxon>
        <taxon>Peronosporaceae</taxon>
        <taxon>Phytophthora</taxon>
    </lineage>
</organism>
<feature type="region of interest" description="Disordered" evidence="1">
    <location>
        <begin position="29"/>
        <end position="50"/>
    </location>
</feature>
<evidence type="ECO:0000313" key="11">
    <source>
        <dbReference type="Proteomes" id="UP000437068"/>
    </source>
</evidence>
<gene>
    <name evidence="8" type="ORF">PF001_g12322</name>
    <name evidence="7" type="ORF">PF002_g14352</name>
    <name evidence="6" type="ORF">PF005_g12943</name>
    <name evidence="5" type="ORF">PF006_g12099</name>
    <name evidence="4" type="ORF">PF007_g13236</name>
    <name evidence="2" type="ORF">PF009_g14142</name>
    <name evidence="3" type="ORF">PF011_g19110</name>
</gene>
<dbReference type="EMBL" id="QXFZ01000722">
    <property type="protein sequence ID" value="KAE9106904.1"/>
    <property type="molecule type" value="Genomic_DNA"/>
</dbReference>
<dbReference type="Proteomes" id="UP000429523">
    <property type="component" value="Unassembled WGS sequence"/>
</dbReference>
<feature type="compositionally biased region" description="Polar residues" evidence="1">
    <location>
        <begin position="30"/>
        <end position="40"/>
    </location>
</feature>
<dbReference type="Proteomes" id="UP000440732">
    <property type="component" value="Unassembled WGS sequence"/>
</dbReference>
<accession>A0A6A3XSB4</accession>
<dbReference type="EMBL" id="QXGB01000700">
    <property type="protein sequence ID" value="KAE9206599.1"/>
    <property type="molecule type" value="Genomic_DNA"/>
</dbReference>
<evidence type="ECO:0000256" key="1">
    <source>
        <dbReference type="SAM" id="MobiDB-lite"/>
    </source>
</evidence>
<evidence type="ECO:0000313" key="12">
    <source>
        <dbReference type="Proteomes" id="UP000440367"/>
    </source>
</evidence>
<comment type="caution">
    <text evidence="6">The sequence shown here is derived from an EMBL/GenBank/DDBJ whole genome shotgun (WGS) entry which is preliminary data.</text>
</comment>
<evidence type="ECO:0000313" key="5">
    <source>
        <dbReference type="EMBL" id="KAE9142833.1"/>
    </source>
</evidence>
<evidence type="ECO:0000313" key="4">
    <source>
        <dbReference type="EMBL" id="KAE9106904.1"/>
    </source>
</evidence>
<protein>
    <submittedName>
        <fullName evidence="6">Uncharacterized protein</fullName>
    </submittedName>
</protein>
<dbReference type="EMBL" id="QXGE01000679">
    <property type="protein sequence ID" value="KAE9306046.1"/>
    <property type="molecule type" value="Genomic_DNA"/>
</dbReference>